<dbReference type="InterPro" id="IPR023546">
    <property type="entry name" value="MGMT"/>
</dbReference>
<evidence type="ECO:0000256" key="6">
    <source>
        <dbReference type="ARBA" id="ARBA00023204"/>
    </source>
</evidence>
<dbReference type="Gene3D" id="1.10.10.10">
    <property type="entry name" value="Winged helix-like DNA-binding domain superfamily/Winged helix DNA-binding domain"/>
    <property type="match status" value="1"/>
</dbReference>
<comment type="similarity">
    <text evidence="8">Belongs to the MGMT family.</text>
</comment>
<evidence type="ECO:0000259" key="9">
    <source>
        <dbReference type="Pfam" id="PF01035"/>
    </source>
</evidence>
<evidence type="ECO:0000256" key="8">
    <source>
        <dbReference type="HAMAP-Rule" id="MF_00772"/>
    </source>
</evidence>
<dbReference type="RefSeq" id="WP_264135939.1">
    <property type="nucleotide sequence ID" value="NZ_JAOYOD010000001.1"/>
</dbReference>
<keyword evidence="6 8" id="KW-0234">DNA repair</keyword>
<evidence type="ECO:0000259" key="10">
    <source>
        <dbReference type="Pfam" id="PF02870"/>
    </source>
</evidence>
<keyword evidence="2 8" id="KW-0963">Cytoplasm</keyword>
<reference evidence="11 12" key="1">
    <citation type="submission" date="2022-10" db="EMBL/GenBank/DDBJ databases">
        <title>Comparative genomics and taxonomic characterization of three novel marine species of genus Reichenbachiella exhibiting antioxidant and polysaccharide degradation activities.</title>
        <authorList>
            <person name="Muhammad N."/>
            <person name="Lee Y.-J."/>
            <person name="Ko J."/>
            <person name="Kim S.-G."/>
        </authorList>
    </citation>
    <scope>NUCLEOTIDE SEQUENCE [LARGE SCALE GENOMIC DNA]</scope>
    <source>
        <strain evidence="11 12">ABR2-5</strain>
    </source>
</reference>
<comment type="miscellaneous">
    <text evidence="8">This enzyme catalyzes only one turnover and therefore is not strictly catalytic. According to one definition, an enzyme is a biocatalyst that acts repeatedly and over many reaction cycles.</text>
</comment>
<evidence type="ECO:0000256" key="5">
    <source>
        <dbReference type="ARBA" id="ARBA00022763"/>
    </source>
</evidence>
<dbReference type="Pfam" id="PF01035">
    <property type="entry name" value="DNA_binding_1"/>
    <property type="match status" value="1"/>
</dbReference>
<evidence type="ECO:0000256" key="3">
    <source>
        <dbReference type="ARBA" id="ARBA00022603"/>
    </source>
</evidence>
<keyword evidence="3 8" id="KW-0489">Methyltransferase</keyword>
<name>A0ABT3CN39_9BACT</name>
<feature type="domain" description="Methylguanine DNA methyltransferase ribonuclease-like" evidence="10">
    <location>
        <begin position="5"/>
        <end position="83"/>
    </location>
</feature>
<protein>
    <recommendedName>
        <fullName evidence="8">Methylated-DNA--protein-cysteine methyltransferase</fullName>
        <ecNumber evidence="8">2.1.1.63</ecNumber>
    </recommendedName>
    <alternativeName>
        <fullName evidence="8">6-O-methylguanine-DNA methyltransferase</fullName>
        <shortName evidence="8">MGMT</shortName>
    </alternativeName>
    <alternativeName>
        <fullName evidence="8">O-6-methylguanine-DNA-alkyltransferase</fullName>
    </alternativeName>
</protein>
<feature type="active site" description="Nucleophile; methyl group acceptor" evidence="8">
    <location>
        <position position="139"/>
    </location>
</feature>
<comment type="subcellular location">
    <subcellularLocation>
        <location evidence="8">Cytoplasm</location>
    </subcellularLocation>
</comment>
<dbReference type="EMBL" id="JAOYOD010000001">
    <property type="protein sequence ID" value="MCV9385145.1"/>
    <property type="molecule type" value="Genomic_DNA"/>
</dbReference>
<dbReference type="CDD" id="cd06445">
    <property type="entry name" value="ATase"/>
    <property type="match status" value="1"/>
</dbReference>
<dbReference type="SUPFAM" id="SSF53155">
    <property type="entry name" value="Methylated DNA-protein cysteine methyltransferase domain"/>
    <property type="match status" value="1"/>
</dbReference>
<comment type="catalytic activity">
    <reaction evidence="7 8">
        <text>a 6-O-methyl-2'-deoxyguanosine in DNA + L-cysteinyl-[protein] = S-methyl-L-cysteinyl-[protein] + a 2'-deoxyguanosine in DNA</text>
        <dbReference type="Rhea" id="RHEA:24000"/>
        <dbReference type="Rhea" id="RHEA-COMP:10131"/>
        <dbReference type="Rhea" id="RHEA-COMP:10132"/>
        <dbReference type="Rhea" id="RHEA-COMP:11367"/>
        <dbReference type="Rhea" id="RHEA-COMP:11368"/>
        <dbReference type="ChEBI" id="CHEBI:29950"/>
        <dbReference type="ChEBI" id="CHEBI:82612"/>
        <dbReference type="ChEBI" id="CHEBI:85445"/>
        <dbReference type="ChEBI" id="CHEBI:85448"/>
        <dbReference type="EC" id="2.1.1.63"/>
    </reaction>
</comment>
<comment type="catalytic activity">
    <reaction evidence="1 8">
        <text>a 4-O-methyl-thymidine in DNA + L-cysteinyl-[protein] = a thymidine in DNA + S-methyl-L-cysteinyl-[protein]</text>
        <dbReference type="Rhea" id="RHEA:53428"/>
        <dbReference type="Rhea" id="RHEA-COMP:10131"/>
        <dbReference type="Rhea" id="RHEA-COMP:10132"/>
        <dbReference type="Rhea" id="RHEA-COMP:13555"/>
        <dbReference type="Rhea" id="RHEA-COMP:13556"/>
        <dbReference type="ChEBI" id="CHEBI:29950"/>
        <dbReference type="ChEBI" id="CHEBI:82612"/>
        <dbReference type="ChEBI" id="CHEBI:137386"/>
        <dbReference type="ChEBI" id="CHEBI:137387"/>
        <dbReference type="EC" id="2.1.1.63"/>
    </reaction>
</comment>
<dbReference type="NCBIfam" id="TIGR00589">
    <property type="entry name" value="ogt"/>
    <property type="match status" value="1"/>
</dbReference>
<evidence type="ECO:0000313" key="12">
    <source>
        <dbReference type="Proteomes" id="UP001300692"/>
    </source>
</evidence>
<dbReference type="Gene3D" id="3.30.160.70">
    <property type="entry name" value="Methylated DNA-protein cysteine methyltransferase domain"/>
    <property type="match status" value="1"/>
</dbReference>
<dbReference type="InterPro" id="IPR036631">
    <property type="entry name" value="MGMT_N_sf"/>
</dbReference>
<evidence type="ECO:0000256" key="2">
    <source>
        <dbReference type="ARBA" id="ARBA00022490"/>
    </source>
</evidence>
<dbReference type="Proteomes" id="UP001300692">
    <property type="component" value="Unassembled WGS sequence"/>
</dbReference>
<evidence type="ECO:0000256" key="4">
    <source>
        <dbReference type="ARBA" id="ARBA00022679"/>
    </source>
</evidence>
<proteinExistence type="inferred from homology"/>
<dbReference type="InterPro" id="IPR036388">
    <property type="entry name" value="WH-like_DNA-bd_sf"/>
</dbReference>
<accession>A0ABT3CN39</accession>
<evidence type="ECO:0000313" key="11">
    <source>
        <dbReference type="EMBL" id="MCV9385145.1"/>
    </source>
</evidence>
<sequence length="176" mass="19750">MNPSIKYQHFNSPVGELVIGEYNGEIVLCDWRYRKMRKSIDHRITTALNTTLEKSTSPLIEQCIYQLNQYFGGERRIFDLPISMIGSDFQKQVWNELLKIPFGEKASYMDLAKRLNNEGAIRAVASANGANALSIIVPCHRIIGSDGDLTGYAGGLNAKKKLLELEGSLAHQMQLF</sequence>
<organism evidence="11 12">
    <name type="scientific">Reichenbachiella ulvae</name>
    <dbReference type="NCBI Taxonomy" id="2980104"/>
    <lineage>
        <taxon>Bacteria</taxon>
        <taxon>Pseudomonadati</taxon>
        <taxon>Bacteroidota</taxon>
        <taxon>Cytophagia</taxon>
        <taxon>Cytophagales</taxon>
        <taxon>Reichenbachiellaceae</taxon>
        <taxon>Reichenbachiella</taxon>
    </lineage>
</organism>
<dbReference type="HAMAP" id="MF_00772">
    <property type="entry name" value="OGT"/>
    <property type="match status" value="1"/>
</dbReference>
<dbReference type="InterPro" id="IPR036217">
    <property type="entry name" value="MethylDNA_cys_MeTrfase_DNAb"/>
</dbReference>
<keyword evidence="12" id="KW-1185">Reference proteome</keyword>
<dbReference type="PROSITE" id="PS00374">
    <property type="entry name" value="MGMT"/>
    <property type="match status" value="1"/>
</dbReference>
<evidence type="ECO:0000256" key="7">
    <source>
        <dbReference type="ARBA" id="ARBA00049348"/>
    </source>
</evidence>
<keyword evidence="5 8" id="KW-0227">DNA damage</keyword>
<dbReference type="InterPro" id="IPR001497">
    <property type="entry name" value="MethylDNA_cys_MeTrfase_AS"/>
</dbReference>
<dbReference type="Pfam" id="PF02870">
    <property type="entry name" value="Methyltransf_1N"/>
    <property type="match status" value="1"/>
</dbReference>
<dbReference type="PANTHER" id="PTHR10815:SF5">
    <property type="entry name" value="METHYLATED-DNA--PROTEIN-CYSTEINE METHYLTRANSFERASE"/>
    <property type="match status" value="1"/>
</dbReference>
<feature type="domain" description="Methylated-DNA-[protein]-cysteine S-methyltransferase DNA binding" evidence="9">
    <location>
        <begin position="88"/>
        <end position="167"/>
    </location>
</feature>
<gene>
    <name evidence="11" type="ORF">N7U62_00645</name>
</gene>
<dbReference type="PANTHER" id="PTHR10815">
    <property type="entry name" value="METHYLATED-DNA--PROTEIN-CYSTEINE METHYLTRANSFERASE"/>
    <property type="match status" value="1"/>
</dbReference>
<comment type="caution">
    <text evidence="11">The sequence shown here is derived from an EMBL/GenBank/DDBJ whole genome shotgun (WGS) entry which is preliminary data.</text>
</comment>
<dbReference type="InterPro" id="IPR014048">
    <property type="entry name" value="MethylDNA_cys_MeTrfase_DNA-bd"/>
</dbReference>
<keyword evidence="4 8" id="KW-0808">Transferase</keyword>
<dbReference type="SUPFAM" id="SSF46767">
    <property type="entry name" value="Methylated DNA-protein cysteine methyltransferase, C-terminal domain"/>
    <property type="match status" value="1"/>
</dbReference>
<dbReference type="EC" id="2.1.1.63" evidence="8"/>
<comment type="function">
    <text evidence="8">Involved in the cellular defense against the biological effects of O6-methylguanine (O6-MeG) and O4-methylthymine (O4-MeT) in DNA. Repairs the methylated nucleobase in DNA by stoichiometrically transferring the methyl group to a cysteine residue in the enzyme. This is a suicide reaction: the enzyme is irreversibly inactivated.</text>
</comment>
<evidence type="ECO:0000256" key="1">
    <source>
        <dbReference type="ARBA" id="ARBA00001286"/>
    </source>
</evidence>
<dbReference type="InterPro" id="IPR008332">
    <property type="entry name" value="MethylG_MeTrfase_N"/>
</dbReference>